<reference evidence="1 2" key="1">
    <citation type="submission" date="2024-02" db="EMBL/GenBank/DDBJ databases">
        <title>de novo genome assembly of Solanum bulbocastanum strain 11H21.</title>
        <authorList>
            <person name="Hosaka A.J."/>
        </authorList>
    </citation>
    <scope>NUCLEOTIDE SEQUENCE [LARGE SCALE GENOMIC DNA]</scope>
    <source>
        <tissue evidence="1">Young leaves</tissue>
    </source>
</reference>
<proteinExistence type="predicted"/>
<protein>
    <submittedName>
        <fullName evidence="1">Uncharacterized protein</fullName>
    </submittedName>
</protein>
<evidence type="ECO:0000313" key="1">
    <source>
        <dbReference type="EMBL" id="KAK6777933.1"/>
    </source>
</evidence>
<dbReference type="EMBL" id="JBANQN010000010">
    <property type="protein sequence ID" value="KAK6777933.1"/>
    <property type="molecule type" value="Genomic_DNA"/>
</dbReference>
<accession>A0AAN8SY18</accession>
<organism evidence="1 2">
    <name type="scientific">Solanum bulbocastanum</name>
    <name type="common">Wild potato</name>
    <dbReference type="NCBI Taxonomy" id="147425"/>
    <lineage>
        <taxon>Eukaryota</taxon>
        <taxon>Viridiplantae</taxon>
        <taxon>Streptophyta</taxon>
        <taxon>Embryophyta</taxon>
        <taxon>Tracheophyta</taxon>
        <taxon>Spermatophyta</taxon>
        <taxon>Magnoliopsida</taxon>
        <taxon>eudicotyledons</taxon>
        <taxon>Gunneridae</taxon>
        <taxon>Pentapetalae</taxon>
        <taxon>asterids</taxon>
        <taxon>lamiids</taxon>
        <taxon>Solanales</taxon>
        <taxon>Solanaceae</taxon>
        <taxon>Solanoideae</taxon>
        <taxon>Solaneae</taxon>
        <taxon>Solanum</taxon>
    </lineage>
</organism>
<comment type="caution">
    <text evidence="1">The sequence shown here is derived from an EMBL/GenBank/DDBJ whole genome shotgun (WGS) entry which is preliminary data.</text>
</comment>
<sequence length="200" mass="21935">MIVLMFVEVVDLGGEGEAVNIGESIDVNLGEEGEVVNLCGESINVNLGEEGEVVNLGGEVVDVNLGGEDVDDNLGGEGKSNFFSGDSELGDTPLEDGSDIDEDMEGGVLLKLIVREIQVNKVILKQELEHNQVNKVLFVMTTLLCQELLKQDLEWKVHHTLLPEPYMQLHNQVNQAQFVVIQHLCQDLLKKGCKLGLKED</sequence>
<keyword evidence="2" id="KW-1185">Reference proteome</keyword>
<dbReference type="Proteomes" id="UP001371456">
    <property type="component" value="Unassembled WGS sequence"/>
</dbReference>
<evidence type="ECO:0000313" key="2">
    <source>
        <dbReference type="Proteomes" id="UP001371456"/>
    </source>
</evidence>
<gene>
    <name evidence="1" type="ORF">RDI58_024651</name>
</gene>
<dbReference type="AlphaFoldDB" id="A0AAN8SY18"/>
<name>A0AAN8SY18_SOLBU</name>